<feature type="compositionally biased region" description="Pro residues" evidence="9">
    <location>
        <begin position="773"/>
        <end position="783"/>
    </location>
</feature>
<dbReference type="InterPro" id="IPR013860">
    <property type="entry name" value="AreA_GATA"/>
</dbReference>
<feature type="region of interest" description="Disordered" evidence="9">
    <location>
        <begin position="521"/>
        <end position="559"/>
    </location>
</feature>
<dbReference type="CDD" id="cd00202">
    <property type="entry name" value="ZnF_GATA"/>
    <property type="match status" value="1"/>
</dbReference>
<feature type="compositionally biased region" description="Polar residues" evidence="9">
    <location>
        <begin position="683"/>
        <end position="694"/>
    </location>
</feature>
<dbReference type="InterPro" id="IPR000679">
    <property type="entry name" value="Znf_GATA"/>
</dbReference>
<dbReference type="Gene3D" id="3.30.50.10">
    <property type="entry name" value="Erythroid Transcription Factor GATA-1, subunit A"/>
    <property type="match status" value="1"/>
</dbReference>
<feature type="compositionally biased region" description="Low complexity" evidence="9">
    <location>
        <begin position="784"/>
        <end position="793"/>
    </location>
</feature>
<dbReference type="GO" id="GO:0000122">
    <property type="term" value="P:negative regulation of transcription by RNA polymerase II"/>
    <property type="evidence" value="ECO:0007669"/>
    <property type="project" value="TreeGrafter"/>
</dbReference>
<dbReference type="FunFam" id="3.30.50.10:FF:000007">
    <property type="entry name" value="Nitrogen regulatory AreA, N-terminal"/>
    <property type="match status" value="1"/>
</dbReference>
<evidence type="ECO:0000313" key="11">
    <source>
        <dbReference type="EMBL" id="KAJ3054220.1"/>
    </source>
</evidence>
<feature type="compositionally biased region" description="Low complexity" evidence="9">
    <location>
        <begin position="539"/>
        <end position="559"/>
    </location>
</feature>
<evidence type="ECO:0000256" key="4">
    <source>
        <dbReference type="ARBA" id="ARBA00022833"/>
    </source>
</evidence>
<feature type="domain" description="GATA-type" evidence="10">
    <location>
        <begin position="354"/>
        <end position="407"/>
    </location>
</feature>
<accession>A0AAD5SGY8</accession>
<comment type="subcellular location">
    <subcellularLocation>
        <location evidence="1">Nucleus</location>
    </subcellularLocation>
</comment>
<dbReference type="PANTHER" id="PTHR10071">
    <property type="entry name" value="TRANSCRIPTION FACTOR GATA FAMILY MEMBER"/>
    <property type="match status" value="1"/>
</dbReference>
<dbReference type="AlphaFoldDB" id="A0AAD5SGY8"/>
<dbReference type="Pfam" id="PF00320">
    <property type="entry name" value="GATA"/>
    <property type="match status" value="1"/>
</dbReference>
<keyword evidence="3 8" id="KW-0863">Zinc-finger</keyword>
<name>A0AAD5SGY8_9FUNG</name>
<feature type="region of interest" description="Disordered" evidence="9">
    <location>
        <begin position="285"/>
        <end position="364"/>
    </location>
</feature>
<gene>
    <name evidence="11" type="ORF">HK097_002389</name>
</gene>
<dbReference type="InterPro" id="IPR039355">
    <property type="entry name" value="Transcription_factor_GATA"/>
</dbReference>
<evidence type="ECO:0000256" key="9">
    <source>
        <dbReference type="SAM" id="MobiDB-lite"/>
    </source>
</evidence>
<dbReference type="GO" id="GO:0008270">
    <property type="term" value="F:zinc ion binding"/>
    <property type="evidence" value="ECO:0007669"/>
    <property type="project" value="UniProtKB-KW"/>
</dbReference>
<evidence type="ECO:0000256" key="5">
    <source>
        <dbReference type="ARBA" id="ARBA00023015"/>
    </source>
</evidence>
<evidence type="ECO:0000313" key="12">
    <source>
        <dbReference type="Proteomes" id="UP001212841"/>
    </source>
</evidence>
<dbReference type="GO" id="GO:0045944">
    <property type="term" value="P:positive regulation of transcription by RNA polymerase II"/>
    <property type="evidence" value="ECO:0007669"/>
    <property type="project" value="TreeGrafter"/>
</dbReference>
<dbReference type="Proteomes" id="UP001212841">
    <property type="component" value="Unassembled WGS sequence"/>
</dbReference>
<dbReference type="PROSITE" id="PS00344">
    <property type="entry name" value="GATA_ZN_FINGER_1"/>
    <property type="match status" value="1"/>
</dbReference>
<dbReference type="PRINTS" id="PR00619">
    <property type="entry name" value="GATAZNFINGER"/>
</dbReference>
<feature type="region of interest" description="Disordered" evidence="9">
    <location>
        <begin position="672"/>
        <end position="700"/>
    </location>
</feature>
<reference evidence="11" key="1">
    <citation type="submission" date="2020-05" db="EMBL/GenBank/DDBJ databases">
        <title>Phylogenomic resolution of chytrid fungi.</title>
        <authorList>
            <person name="Stajich J.E."/>
            <person name="Amses K."/>
            <person name="Simmons R."/>
            <person name="Seto K."/>
            <person name="Myers J."/>
            <person name="Bonds A."/>
            <person name="Quandt C.A."/>
            <person name="Barry K."/>
            <person name="Liu P."/>
            <person name="Grigoriev I."/>
            <person name="Longcore J.E."/>
            <person name="James T.Y."/>
        </authorList>
    </citation>
    <scope>NUCLEOTIDE SEQUENCE</scope>
    <source>
        <strain evidence="11">JEL0318</strain>
    </source>
</reference>
<proteinExistence type="predicted"/>
<evidence type="ECO:0000256" key="1">
    <source>
        <dbReference type="ARBA" id="ARBA00004123"/>
    </source>
</evidence>
<protein>
    <recommendedName>
        <fullName evidence="10">GATA-type domain-containing protein</fullName>
    </recommendedName>
</protein>
<evidence type="ECO:0000256" key="3">
    <source>
        <dbReference type="ARBA" id="ARBA00022771"/>
    </source>
</evidence>
<keyword evidence="6" id="KW-0804">Transcription</keyword>
<keyword evidence="7" id="KW-0539">Nucleus</keyword>
<feature type="compositionally biased region" description="Low complexity" evidence="9">
    <location>
        <begin position="819"/>
        <end position="831"/>
    </location>
</feature>
<dbReference type="SMART" id="SM00401">
    <property type="entry name" value="ZnF_GATA"/>
    <property type="match status" value="1"/>
</dbReference>
<keyword evidence="2" id="KW-0479">Metal-binding</keyword>
<dbReference type="SUPFAM" id="SSF57716">
    <property type="entry name" value="Glucocorticoid receptor-like (DNA-binding domain)"/>
    <property type="match status" value="1"/>
</dbReference>
<dbReference type="PANTHER" id="PTHR10071:SF281">
    <property type="entry name" value="BOX A-BINDING FACTOR-RELATED"/>
    <property type="match status" value="1"/>
</dbReference>
<evidence type="ECO:0000256" key="7">
    <source>
        <dbReference type="ARBA" id="ARBA00023242"/>
    </source>
</evidence>
<comment type="caution">
    <text evidence="11">The sequence shown here is derived from an EMBL/GenBank/DDBJ whole genome shotgun (WGS) entry which is preliminary data.</text>
</comment>
<evidence type="ECO:0000256" key="8">
    <source>
        <dbReference type="PROSITE-ProRule" id="PRU00094"/>
    </source>
</evidence>
<evidence type="ECO:0000256" key="6">
    <source>
        <dbReference type="ARBA" id="ARBA00023163"/>
    </source>
</evidence>
<keyword evidence="12" id="KW-1185">Reference proteome</keyword>
<feature type="region of interest" description="Disordered" evidence="9">
    <location>
        <begin position="853"/>
        <end position="872"/>
    </location>
</feature>
<dbReference type="Pfam" id="PF08550">
    <property type="entry name" value="GATA_AreA"/>
    <property type="match status" value="1"/>
</dbReference>
<feature type="region of interest" description="Disordered" evidence="9">
    <location>
        <begin position="626"/>
        <end position="650"/>
    </location>
</feature>
<feature type="compositionally biased region" description="Acidic residues" evidence="9">
    <location>
        <begin position="626"/>
        <end position="635"/>
    </location>
</feature>
<evidence type="ECO:0000259" key="10">
    <source>
        <dbReference type="PROSITE" id="PS50114"/>
    </source>
</evidence>
<keyword evidence="5" id="KW-0805">Transcription regulation</keyword>
<dbReference type="EMBL" id="JADGJD010000151">
    <property type="protein sequence ID" value="KAJ3054220.1"/>
    <property type="molecule type" value="Genomic_DNA"/>
</dbReference>
<keyword evidence="4" id="KW-0862">Zinc</keyword>
<evidence type="ECO:0000256" key="2">
    <source>
        <dbReference type="ARBA" id="ARBA00022723"/>
    </source>
</evidence>
<feature type="region of interest" description="Disordered" evidence="9">
    <location>
        <begin position="743"/>
        <end position="793"/>
    </location>
</feature>
<feature type="compositionally biased region" description="Low complexity" evidence="9">
    <location>
        <begin position="672"/>
        <end position="682"/>
    </location>
</feature>
<feature type="compositionally biased region" description="Gly residues" evidence="9">
    <location>
        <begin position="527"/>
        <end position="538"/>
    </location>
</feature>
<dbReference type="GO" id="GO:0000978">
    <property type="term" value="F:RNA polymerase II cis-regulatory region sequence-specific DNA binding"/>
    <property type="evidence" value="ECO:0007669"/>
    <property type="project" value="TreeGrafter"/>
</dbReference>
<feature type="region of interest" description="Disordered" evidence="9">
    <location>
        <begin position="808"/>
        <end position="844"/>
    </location>
</feature>
<organism evidence="11 12">
    <name type="scientific">Rhizophlyctis rosea</name>
    <dbReference type="NCBI Taxonomy" id="64517"/>
    <lineage>
        <taxon>Eukaryota</taxon>
        <taxon>Fungi</taxon>
        <taxon>Fungi incertae sedis</taxon>
        <taxon>Chytridiomycota</taxon>
        <taxon>Chytridiomycota incertae sedis</taxon>
        <taxon>Chytridiomycetes</taxon>
        <taxon>Rhizophlyctidales</taxon>
        <taxon>Rhizophlyctidaceae</taxon>
        <taxon>Rhizophlyctis</taxon>
    </lineage>
</organism>
<sequence>MPLRSAPGTQPSPLVDLKVPDTRKLIYKKIFGSAEDEDDSNEDGRSPSEGPSSPASPVPSSPALTVISETPSSPLRPPTVRMNSDMDIDPPTSSSPKPTPPLPKTKFRVDPDTLFPSLFTAATTSADNQDLWRLFTKVKEAVPNGARVENMTWRLMHMRKKKAEKDEEEAGGSVQKLADLSTGRLVMKAETDVKMMDTPVEYLSTDSIIIPRTSPASKPTTAATFNSFMESLGVSSTLPAFDKLDDAWLDEFITLDPENGGLGGPVSILDAMDIIGSTTMPMPGETVPALMSPAGSEADSGSERDSPKAPATSQMAATFQPAPPLHSDVVTGAEPAVEPTPQAASAAKPLSKKPPPASECSNCGTTKTSLWRRTLAGDPLCNACGLFLKLHGVMRPLSMKSDVIRKRQRVKGTGGNKMKGRGNTVAYDGAETISSTAPVLIRSLSSPNLMTLGQASMPRAPPAKVLAPAPLAPAPLKSALSASIAAFKPTALPAHLVPGAKMPVPLGIAQAEAQVQQGLGNPEEVQGGAGPGLGGIADGGVSEESGSGPSSFSSAASSSWGGQGMAIPAEFLPLLSGSLPNAQPMMQPIVQHSYTNPPPVIYGAHSFPLNARPAGAFPLNAIPNDPEEMELDQAPESDSPANKRIRTSRDSHARAIPVPAGMGSAAFRAVEGGNSEGLSSSLPVNMTPPQNPSRSAQAATTAAASAAAALLNQTTGAGLPPGVDMNQLLQQLLQFSLQQMQNQHNAGTSGNQAASVGSAAPQDGTSVSASLPPAQPQTTPPAQSPQQPQQILQQPQYVQHMVIPVNHHPAIQPSPLSGQSRQQQFQVLQTQPLHHSPSGQPMHTFQFLPQFAPQQQQPAPQIQQLSPQSEQPQPQYRIFGDMIIPIDPNPSPGIRFGVNPSGGVTDSRGVDIRQMDMLTMMGGDPAGALTEELVDRWGGYGA</sequence>
<feature type="compositionally biased region" description="Polar residues" evidence="9">
    <location>
        <begin position="744"/>
        <end position="755"/>
    </location>
</feature>
<dbReference type="InterPro" id="IPR013088">
    <property type="entry name" value="Znf_NHR/GATA"/>
</dbReference>
<dbReference type="GO" id="GO:0005634">
    <property type="term" value="C:nucleus"/>
    <property type="evidence" value="ECO:0007669"/>
    <property type="project" value="UniProtKB-SubCell"/>
</dbReference>
<dbReference type="GO" id="GO:0000981">
    <property type="term" value="F:DNA-binding transcription factor activity, RNA polymerase II-specific"/>
    <property type="evidence" value="ECO:0007669"/>
    <property type="project" value="TreeGrafter"/>
</dbReference>
<dbReference type="PROSITE" id="PS50114">
    <property type="entry name" value="GATA_ZN_FINGER_2"/>
    <property type="match status" value="1"/>
</dbReference>
<feature type="region of interest" description="Disordered" evidence="9">
    <location>
        <begin position="29"/>
        <end position="107"/>
    </location>
</feature>